<dbReference type="Proteomes" id="UP001196248">
    <property type="component" value="Unassembled WGS sequence"/>
</dbReference>
<dbReference type="RefSeq" id="WP_216972441.1">
    <property type="nucleotide sequence ID" value="NZ_JAHPJJ010000024.1"/>
</dbReference>
<reference evidence="2 3" key="1">
    <citation type="submission" date="2021-06" db="EMBL/GenBank/DDBJ databases">
        <title>Limosilactobacillus angelus sp. nov., isolated from the human vagina.</title>
        <authorList>
            <person name="Chen Y.-S."/>
        </authorList>
    </citation>
    <scope>NUCLEOTIDE SEQUENCE [LARGE SCALE GENOMIC DNA]</scope>
    <source>
        <strain evidence="2 3">P5L02</strain>
    </source>
</reference>
<protein>
    <submittedName>
        <fullName evidence="2">Uncharacterized protein</fullName>
    </submittedName>
</protein>
<gene>
    <name evidence="2" type="ORF">KSL82_08920</name>
</gene>
<dbReference type="EMBL" id="JAHPJJ010000024">
    <property type="protein sequence ID" value="MBU9696002.1"/>
    <property type="molecule type" value="Genomic_DNA"/>
</dbReference>
<comment type="caution">
    <text evidence="2">The sequence shown here is derived from an EMBL/GenBank/DDBJ whole genome shotgun (WGS) entry which is preliminary data.</text>
</comment>
<accession>A0ABS6IY07</accession>
<organism evidence="2 3">
    <name type="scientific">Limosilactobacillus portuensis</name>
    <dbReference type="NCBI Taxonomy" id="2742601"/>
    <lineage>
        <taxon>Bacteria</taxon>
        <taxon>Bacillati</taxon>
        <taxon>Bacillota</taxon>
        <taxon>Bacilli</taxon>
        <taxon>Lactobacillales</taxon>
        <taxon>Lactobacillaceae</taxon>
        <taxon>Limosilactobacillus</taxon>
    </lineage>
</organism>
<proteinExistence type="predicted"/>
<keyword evidence="1" id="KW-0175">Coiled coil</keyword>
<name>A0ABS6IY07_9LACO</name>
<feature type="coiled-coil region" evidence="1">
    <location>
        <begin position="26"/>
        <end position="56"/>
    </location>
</feature>
<evidence type="ECO:0000313" key="2">
    <source>
        <dbReference type="EMBL" id="MBU9696002.1"/>
    </source>
</evidence>
<sequence length="81" mass="9209">MNKFKLPHVEDLTTNARLPGQLTENFRAIEDEINNIQQEIAKLTQQLKKLQEAKENMPDYDLINDTGITVQDNGASVIDIN</sequence>
<evidence type="ECO:0000256" key="1">
    <source>
        <dbReference type="SAM" id="Coils"/>
    </source>
</evidence>
<keyword evidence="3" id="KW-1185">Reference proteome</keyword>
<evidence type="ECO:0000313" key="3">
    <source>
        <dbReference type="Proteomes" id="UP001196248"/>
    </source>
</evidence>